<reference evidence="4" key="1">
    <citation type="journal article" date="2019" name="Int. J. Syst. Evol. Microbiol.">
        <title>The Global Catalogue of Microorganisms (GCM) 10K type strain sequencing project: providing services to taxonomists for standard genome sequencing and annotation.</title>
        <authorList>
            <consortium name="The Broad Institute Genomics Platform"/>
            <consortium name="The Broad Institute Genome Sequencing Center for Infectious Disease"/>
            <person name="Wu L."/>
            <person name="Ma J."/>
        </authorList>
    </citation>
    <scope>NUCLEOTIDE SEQUENCE [LARGE SCALE GENOMIC DNA]</scope>
    <source>
        <strain evidence="4">NBRC 112502</strain>
    </source>
</reference>
<proteinExistence type="predicted"/>
<evidence type="ECO:0000256" key="1">
    <source>
        <dbReference type="SAM" id="MobiDB-lite"/>
    </source>
</evidence>
<feature type="compositionally biased region" description="Basic residues" evidence="1">
    <location>
        <begin position="92"/>
        <end position="105"/>
    </location>
</feature>
<dbReference type="InterPro" id="IPR001387">
    <property type="entry name" value="Cro/C1-type_HTH"/>
</dbReference>
<organism evidence="3 4">
    <name type="scientific">Acidocella aquatica</name>
    <dbReference type="NCBI Taxonomy" id="1922313"/>
    <lineage>
        <taxon>Bacteria</taxon>
        <taxon>Pseudomonadati</taxon>
        <taxon>Pseudomonadota</taxon>
        <taxon>Alphaproteobacteria</taxon>
        <taxon>Acetobacterales</taxon>
        <taxon>Acidocellaceae</taxon>
        <taxon>Acidocella</taxon>
    </lineage>
</organism>
<dbReference type="InterPro" id="IPR010982">
    <property type="entry name" value="Lambda_DNA-bd_dom_sf"/>
</dbReference>
<comment type="caution">
    <text evidence="3">The sequence shown here is derived from an EMBL/GenBank/DDBJ whole genome shotgun (WGS) entry which is preliminary data.</text>
</comment>
<name>A0ABQ6AEJ5_9PROT</name>
<dbReference type="Proteomes" id="UP001156641">
    <property type="component" value="Unassembled WGS sequence"/>
</dbReference>
<dbReference type="CDD" id="cd00093">
    <property type="entry name" value="HTH_XRE"/>
    <property type="match status" value="1"/>
</dbReference>
<gene>
    <name evidence="3" type="ORF">GCM10010909_33250</name>
</gene>
<dbReference type="SUPFAM" id="SSF47413">
    <property type="entry name" value="lambda repressor-like DNA-binding domains"/>
    <property type="match status" value="1"/>
</dbReference>
<feature type="region of interest" description="Disordered" evidence="1">
    <location>
        <begin position="85"/>
        <end position="105"/>
    </location>
</feature>
<evidence type="ECO:0000259" key="2">
    <source>
        <dbReference type="PROSITE" id="PS50943"/>
    </source>
</evidence>
<evidence type="ECO:0000313" key="4">
    <source>
        <dbReference type="Proteomes" id="UP001156641"/>
    </source>
</evidence>
<accession>A0ABQ6AEJ5</accession>
<dbReference type="EMBL" id="BSOS01000094">
    <property type="protein sequence ID" value="GLR68643.1"/>
    <property type="molecule type" value="Genomic_DNA"/>
</dbReference>
<dbReference type="PROSITE" id="PS50943">
    <property type="entry name" value="HTH_CROC1"/>
    <property type="match status" value="1"/>
</dbReference>
<keyword evidence="4" id="KW-1185">Reference proteome</keyword>
<feature type="domain" description="HTH cro/C1-type" evidence="2">
    <location>
        <begin position="16"/>
        <end position="40"/>
    </location>
</feature>
<dbReference type="Pfam" id="PF13560">
    <property type="entry name" value="HTH_31"/>
    <property type="match status" value="1"/>
</dbReference>
<evidence type="ECO:0000313" key="3">
    <source>
        <dbReference type="EMBL" id="GLR68643.1"/>
    </source>
</evidence>
<protein>
    <recommendedName>
        <fullName evidence="2">HTH cro/C1-type domain-containing protein</fullName>
    </recommendedName>
</protein>
<dbReference type="RefSeq" id="WP_284259493.1">
    <property type="nucleotide sequence ID" value="NZ_BSOS01000094.1"/>
</dbReference>
<sequence>MLKTPEELLLELGQAIRARRLGRGWSQEEAATRAGMGLSTWKRMEAHGPSLVENMINAAFALSCEDGLSQLFPAPAASNLDELLQRQAAAVRKPRQRAPRRKPTP</sequence>
<dbReference type="Gene3D" id="1.10.260.40">
    <property type="entry name" value="lambda repressor-like DNA-binding domains"/>
    <property type="match status" value="1"/>
</dbReference>